<dbReference type="Proteomes" id="UP001323405">
    <property type="component" value="Unassembled WGS sequence"/>
</dbReference>
<evidence type="ECO:0000256" key="6">
    <source>
        <dbReference type="ARBA" id="ARBA00022723"/>
    </source>
</evidence>
<dbReference type="PANTHER" id="PTHR14218:SF15">
    <property type="entry name" value="TRIPEPTIDYL-PEPTIDASE 1"/>
    <property type="match status" value="1"/>
</dbReference>
<evidence type="ECO:0000256" key="7">
    <source>
        <dbReference type="ARBA" id="ARBA00022801"/>
    </source>
</evidence>
<name>A0ABR0GL43_9PEZI</name>
<dbReference type="InterPro" id="IPR000209">
    <property type="entry name" value="Peptidase_S8/S53_dom"/>
</dbReference>
<keyword evidence="7 11" id="KW-0378">Hydrolase</keyword>
<dbReference type="EMBL" id="JAFFHA010000005">
    <property type="protein sequence ID" value="KAK4656459.1"/>
    <property type="molecule type" value="Genomic_DNA"/>
</dbReference>
<feature type="active site" description="Charge relay system" evidence="11">
    <location>
        <position position="329"/>
    </location>
</feature>
<evidence type="ECO:0000256" key="8">
    <source>
        <dbReference type="ARBA" id="ARBA00022825"/>
    </source>
</evidence>
<dbReference type="PROSITE" id="PS00138">
    <property type="entry name" value="SUBTILASE_SER"/>
    <property type="match status" value="1"/>
</dbReference>
<dbReference type="InterPro" id="IPR036852">
    <property type="entry name" value="Peptidase_S8/S53_dom_sf"/>
</dbReference>
<feature type="active site" description="Charge relay system" evidence="11">
    <location>
        <position position="542"/>
    </location>
</feature>
<evidence type="ECO:0000256" key="10">
    <source>
        <dbReference type="ARBA" id="ARBA00023145"/>
    </source>
</evidence>
<evidence type="ECO:0000256" key="11">
    <source>
        <dbReference type="PROSITE-ProRule" id="PRU01032"/>
    </source>
</evidence>
<comment type="catalytic activity">
    <reaction evidence="1">
        <text>Release of an N-terminal tripeptide from a polypeptide.</text>
        <dbReference type="EC" id="3.4.14.10"/>
    </reaction>
</comment>
<dbReference type="SUPFAM" id="SSF52743">
    <property type="entry name" value="Subtilisin-like"/>
    <property type="match status" value="1"/>
</dbReference>
<evidence type="ECO:0000313" key="14">
    <source>
        <dbReference type="Proteomes" id="UP001323405"/>
    </source>
</evidence>
<keyword evidence="8 11" id="KW-0720">Serine protease</keyword>
<dbReference type="SUPFAM" id="SSF54897">
    <property type="entry name" value="Protease propeptides/inhibitors"/>
    <property type="match status" value="1"/>
</dbReference>
<accession>A0ABR0GL43</accession>
<keyword evidence="5 11" id="KW-0645">Protease</keyword>
<feature type="binding site" evidence="11">
    <location>
        <position position="610"/>
    </location>
    <ligand>
        <name>Ca(2+)</name>
        <dbReference type="ChEBI" id="CHEBI:29108"/>
    </ligand>
</feature>
<dbReference type="InterPro" id="IPR030400">
    <property type="entry name" value="Sedolisin_dom"/>
</dbReference>
<comment type="cofactor">
    <cofactor evidence="11">
        <name>Ca(2+)</name>
        <dbReference type="ChEBI" id="CHEBI:29108"/>
    </cofactor>
    <text evidence="11">Binds 1 Ca(2+) ion per subunit.</text>
</comment>
<proteinExistence type="predicted"/>
<dbReference type="EC" id="3.4.14.10" evidence="4"/>
<evidence type="ECO:0000256" key="3">
    <source>
        <dbReference type="ARBA" id="ARBA00004239"/>
    </source>
</evidence>
<feature type="domain" description="Peptidase S53" evidence="12">
    <location>
        <begin position="254"/>
        <end position="632"/>
    </location>
</feature>
<protein>
    <recommendedName>
        <fullName evidence="4">tripeptidyl-peptidase II</fullName>
        <ecNumber evidence="4">3.4.14.10</ecNumber>
    </recommendedName>
</protein>
<comment type="caution">
    <text evidence="13">The sequence shown here is derived from an EMBL/GenBank/DDBJ whole genome shotgun (WGS) entry which is preliminary data.</text>
</comment>
<evidence type="ECO:0000256" key="5">
    <source>
        <dbReference type="ARBA" id="ARBA00022670"/>
    </source>
</evidence>
<evidence type="ECO:0000256" key="9">
    <source>
        <dbReference type="ARBA" id="ARBA00022837"/>
    </source>
</evidence>
<dbReference type="RefSeq" id="XP_062745434.1">
    <property type="nucleotide sequence ID" value="XM_062889354.1"/>
</dbReference>
<dbReference type="SMART" id="SM00944">
    <property type="entry name" value="Pro-kuma_activ"/>
    <property type="match status" value="1"/>
</dbReference>
<organism evidence="13 14">
    <name type="scientific">Podospora pseudocomata</name>
    <dbReference type="NCBI Taxonomy" id="2093779"/>
    <lineage>
        <taxon>Eukaryota</taxon>
        <taxon>Fungi</taxon>
        <taxon>Dikarya</taxon>
        <taxon>Ascomycota</taxon>
        <taxon>Pezizomycotina</taxon>
        <taxon>Sordariomycetes</taxon>
        <taxon>Sordariomycetidae</taxon>
        <taxon>Sordariales</taxon>
        <taxon>Podosporaceae</taxon>
        <taxon>Podospora</taxon>
    </lineage>
</organism>
<comment type="subcellular location">
    <subcellularLocation>
        <location evidence="3">Secreted</location>
        <location evidence="3">Extracellular space</location>
    </subcellularLocation>
</comment>
<reference evidence="13 14" key="1">
    <citation type="journal article" date="2023" name="bioRxiv">
        <title>High-quality genome assemblies of four members of thePodospora anserinaspecies complex.</title>
        <authorList>
            <person name="Ament-Velasquez S.L."/>
            <person name="Vogan A.A."/>
            <person name="Wallerman O."/>
            <person name="Hartmann F."/>
            <person name="Gautier V."/>
            <person name="Silar P."/>
            <person name="Giraud T."/>
            <person name="Johannesson H."/>
        </authorList>
    </citation>
    <scope>NUCLEOTIDE SEQUENCE [LARGE SCALE GENOMIC DNA]</scope>
    <source>
        <strain evidence="13 14">CBS 415.72m</strain>
    </source>
</reference>
<dbReference type="GeneID" id="87909261"/>
<keyword evidence="9 11" id="KW-0106">Calcium</keyword>
<feature type="binding site" evidence="11">
    <location>
        <position position="612"/>
    </location>
    <ligand>
        <name>Ca(2+)</name>
        <dbReference type="ChEBI" id="CHEBI:29108"/>
    </ligand>
</feature>
<dbReference type="CDD" id="cd04056">
    <property type="entry name" value="Peptidases_S53"/>
    <property type="match status" value="1"/>
</dbReference>
<keyword evidence="10" id="KW-0865">Zymogen</keyword>
<dbReference type="PROSITE" id="PS51695">
    <property type="entry name" value="SEDOLISIN"/>
    <property type="match status" value="1"/>
</dbReference>
<keyword evidence="14" id="KW-1185">Reference proteome</keyword>
<dbReference type="Pfam" id="PF09286">
    <property type="entry name" value="Pro-kuma_activ"/>
    <property type="match status" value="1"/>
</dbReference>
<dbReference type="InterPro" id="IPR015366">
    <property type="entry name" value="S53_propep"/>
</dbReference>
<dbReference type="PANTHER" id="PTHR14218">
    <property type="entry name" value="PROTEASE S8 TRIPEPTIDYL PEPTIDASE I CLN2"/>
    <property type="match status" value="1"/>
</dbReference>
<evidence type="ECO:0000313" key="13">
    <source>
        <dbReference type="EMBL" id="KAK4656459.1"/>
    </source>
</evidence>
<dbReference type="InterPro" id="IPR050819">
    <property type="entry name" value="Tripeptidyl-peptidase_I"/>
</dbReference>
<feature type="binding site" evidence="11">
    <location>
        <position position="584"/>
    </location>
    <ligand>
        <name>Ca(2+)</name>
        <dbReference type="ChEBI" id="CHEBI:29108"/>
    </ligand>
</feature>
<evidence type="ECO:0000256" key="1">
    <source>
        <dbReference type="ARBA" id="ARBA00001910"/>
    </source>
</evidence>
<evidence type="ECO:0000256" key="4">
    <source>
        <dbReference type="ARBA" id="ARBA00012462"/>
    </source>
</evidence>
<feature type="active site" description="Charge relay system" evidence="11">
    <location>
        <position position="333"/>
    </location>
</feature>
<dbReference type="InterPro" id="IPR023828">
    <property type="entry name" value="Peptidase_S8_Ser-AS"/>
</dbReference>
<gene>
    <name evidence="13" type="ORF">QC762_310570</name>
</gene>
<sequence length="636" mass="69575">MPTHVRCCTVLTRAPATSTQLHRCHNRYKNALVRPSGTSQSLDTSAASNMIRSFLFVAAVASAASARVMDSLAAVPRGWESVRPALPEETVSLRIALKQQRAEALEQAVLDISTPGHPKYGRHLTRDELRSYTTPSRSATLAVTRWLEDHNIQTAVADNDWVTFSTTVENASHLLKTDFAWYRNVENNIELKLRTLAYSVPDEVAPHIDLVQPTTRFGQPVAKRSTVFEMHHLDANAANKIKLAAAGQANCNLTITPDCLKWLYDIKYKPTDSIENTIAFASFLEQYARYDDFQTFQSRYIPEAQGQNFTVELVNGGLDDQNSWRDSGEANLDVQYIHAVSHPAPILQYSTGGRGPLIPTKTQPKPPGTNEPYLEWLTYLLNQTDDKIPKVVSVSYGEEEQSIPRDYAVKVCNMFMQLGGRGVSVIFASGDSGPGTHCIRSTDNATFFEPTFPAGCPYVTSVGATYLTNPEKAISFSSGGFSMYHSRPQWQRTAVEPYLRTIGDTYAPYFDPRGRAIPDISAQGSNFNVIDKGYNSLLSGTSASAPVVAGIVGLLNAARYTLGLPSLGFLNPWLYNNSDAFTDVVAGAGVGCRRRKELGYGGASWNATVGWDPVTGLGTPKFGRLLQLAAPGVANA</sequence>
<keyword evidence="6 11" id="KW-0479">Metal-binding</keyword>
<evidence type="ECO:0000259" key="12">
    <source>
        <dbReference type="PROSITE" id="PS51695"/>
    </source>
</evidence>
<dbReference type="CDD" id="cd11377">
    <property type="entry name" value="Pro-peptidase_S53"/>
    <property type="match status" value="1"/>
</dbReference>
<feature type="binding site" evidence="11">
    <location>
        <position position="583"/>
    </location>
    <ligand>
        <name>Ca(2+)</name>
        <dbReference type="ChEBI" id="CHEBI:29108"/>
    </ligand>
</feature>
<dbReference type="Pfam" id="PF00082">
    <property type="entry name" value="Peptidase_S8"/>
    <property type="match status" value="1"/>
</dbReference>
<dbReference type="Gene3D" id="3.40.50.200">
    <property type="entry name" value="Peptidase S8/S53 domain"/>
    <property type="match status" value="1"/>
</dbReference>
<evidence type="ECO:0000256" key="2">
    <source>
        <dbReference type="ARBA" id="ARBA00002451"/>
    </source>
</evidence>
<comment type="function">
    <text evidence="2">Secreted tripeptidyl-peptidase which degrades proteins at acidic pHs and is involved in virulence.</text>
</comment>